<accession>M7BJH5</accession>
<evidence type="ECO:0000256" key="1">
    <source>
        <dbReference type="SAM" id="MobiDB-lite"/>
    </source>
</evidence>
<evidence type="ECO:0000313" key="3">
    <source>
        <dbReference type="Proteomes" id="UP000031443"/>
    </source>
</evidence>
<dbReference type="AlphaFoldDB" id="M7BJH5"/>
<reference evidence="3" key="1">
    <citation type="journal article" date="2013" name="Nat. Genet.">
        <title>The draft genomes of soft-shell turtle and green sea turtle yield insights into the development and evolution of the turtle-specific body plan.</title>
        <authorList>
            <person name="Wang Z."/>
            <person name="Pascual-Anaya J."/>
            <person name="Zadissa A."/>
            <person name="Li W."/>
            <person name="Niimura Y."/>
            <person name="Huang Z."/>
            <person name="Li C."/>
            <person name="White S."/>
            <person name="Xiong Z."/>
            <person name="Fang D."/>
            <person name="Wang B."/>
            <person name="Ming Y."/>
            <person name="Chen Y."/>
            <person name="Zheng Y."/>
            <person name="Kuraku S."/>
            <person name="Pignatelli M."/>
            <person name="Herrero J."/>
            <person name="Beal K."/>
            <person name="Nozawa M."/>
            <person name="Li Q."/>
            <person name="Wang J."/>
            <person name="Zhang H."/>
            <person name="Yu L."/>
            <person name="Shigenobu S."/>
            <person name="Wang J."/>
            <person name="Liu J."/>
            <person name="Flicek P."/>
            <person name="Searle S."/>
            <person name="Wang J."/>
            <person name="Kuratani S."/>
            <person name="Yin Y."/>
            <person name="Aken B."/>
            <person name="Zhang G."/>
            <person name="Irie N."/>
        </authorList>
    </citation>
    <scope>NUCLEOTIDE SEQUENCE [LARGE SCALE GENOMIC DNA]</scope>
</reference>
<keyword evidence="3" id="KW-1185">Reference proteome</keyword>
<dbReference type="Proteomes" id="UP000031443">
    <property type="component" value="Unassembled WGS sequence"/>
</dbReference>
<proteinExistence type="predicted"/>
<evidence type="ECO:0000313" key="2">
    <source>
        <dbReference type="EMBL" id="EMP28342.1"/>
    </source>
</evidence>
<name>M7BJH5_CHEMY</name>
<organism evidence="2 3">
    <name type="scientific">Chelonia mydas</name>
    <name type="common">Green sea-turtle</name>
    <name type="synonym">Chelonia agassizi</name>
    <dbReference type="NCBI Taxonomy" id="8469"/>
    <lineage>
        <taxon>Eukaryota</taxon>
        <taxon>Metazoa</taxon>
        <taxon>Chordata</taxon>
        <taxon>Craniata</taxon>
        <taxon>Vertebrata</taxon>
        <taxon>Euteleostomi</taxon>
        <taxon>Archelosauria</taxon>
        <taxon>Testudinata</taxon>
        <taxon>Testudines</taxon>
        <taxon>Cryptodira</taxon>
        <taxon>Durocryptodira</taxon>
        <taxon>Americhelydia</taxon>
        <taxon>Chelonioidea</taxon>
        <taxon>Cheloniidae</taxon>
        <taxon>Chelonia</taxon>
    </lineage>
</organism>
<feature type="region of interest" description="Disordered" evidence="1">
    <location>
        <begin position="1"/>
        <end position="28"/>
    </location>
</feature>
<gene>
    <name evidence="2" type="ORF">UY3_14524</name>
</gene>
<protein>
    <submittedName>
        <fullName evidence="2">Uncharacterized protein</fullName>
    </submittedName>
</protein>
<feature type="region of interest" description="Disordered" evidence="1">
    <location>
        <begin position="68"/>
        <end position="137"/>
    </location>
</feature>
<dbReference type="EMBL" id="KB564230">
    <property type="protein sequence ID" value="EMP28342.1"/>
    <property type="molecule type" value="Genomic_DNA"/>
</dbReference>
<sequence length="137" mass="14249">MWGKWKARAPLLQFDAEAPPEDQEGGHRCRAFRFAHSSEEPLDSSINPAPEGTLLTATEPVEAMASAMRLGPEPPGVPLIGVEQSTSSLGRGPTEDSPPPDAVAAKPTIEPAPGIAESHLPSTSCDMIAAPGPFSNG</sequence>